<evidence type="ECO:0000256" key="1">
    <source>
        <dbReference type="SAM" id="MobiDB-lite"/>
    </source>
</evidence>
<evidence type="ECO:0008006" key="5">
    <source>
        <dbReference type="Google" id="ProtNLM"/>
    </source>
</evidence>
<protein>
    <recommendedName>
        <fullName evidence="5">Protein kinase domain-containing protein</fullName>
    </recommendedName>
</protein>
<dbReference type="Gene3D" id="3.30.200.20">
    <property type="entry name" value="Phosphorylase Kinase, domain 1"/>
    <property type="match status" value="1"/>
</dbReference>
<feature type="region of interest" description="Disordered" evidence="1">
    <location>
        <begin position="77"/>
        <end position="105"/>
    </location>
</feature>
<accession>A0AAW1UJ30</accession>
<organism evidence="3 4">
    <name type="scientific">Henosepilachna vigintioctopunctata</name>
    <dbReference type="NCBI Taxonomy" id="420089"/>
    <lineage>
        <taxon>Eukaryota</taxon>
        <taxon>Metazoa</taxon>
        <taxon>Ecdysozoa</taxon>
        <taxon>Arthropoda</taxon>
        <taxon>Hexapoda</taxon>
        <taxon>Insecta</taxon>
        <taxon>Pterygota</taxon>
        <taxon>Neoptera</taxon>
        <taxon>Endopterygota</taxon>
        <taxon>Coleoptera</taxon>
        <taxon>Polyphaga</taxon>
        <taxon>Cucujiformia</taxon>
        <taxon>Coccinelloidea</taxon>
        <taxon>Coccinellidae</taxon>
        <taxon>Epilachninae</taxon>
        <taxon>Epilachnini</taxon>
        <taxon>Henosepilachna</taxon>
    </lineage>
</organism>
<evidence type="ECO:0000313" key="4">
    <source>
        <dbReference type="Proteomes" id="UP001431783"/>
    </source>
</evidence>
<name>A0AAW1UJ30_9CUCU</name>
<keyword evidence="2" id="KW-1133">Transmembrane helix</keyword>
<keyword evidence="2" id="KW-0472">Membrane</keyword>
<feature type="transmembrane region" description="Helical" evidence="2">
    <location>
        <begin position="121"/>
        <end position="142"/>
    </location>
</feature>
<dbReference type="EMBL" id="JARQZJ010000062">
    <property type="protein sequence ID" value="KAK9879721.1"/>
    <property type="molecule type" value="Genomic_DNA"/>
</dbReference>
<proteinExistence type="predicted"/>
<keyword evidence="2" id="KW-0812">Transmembrane</keyword>
<keyword evidence="4" id="KW-1185">Reference proteome</keyword>
<dbReference type="Proteomes" id="UP001431783">
    <property type="component" value="Unassembled WGS sequence"/>
</dbReference>
<evidence type="ECO:0000256" key="2">
    <source>
        <dbReference type="SAM" id="Phobius"/>
    </source>
</evidence>
<comment type="caution">
    <text evidence="3">The sequence shown here is derived from an EMBL/GenBank/DDBJ whole genome shotgun (WGS) entry which is preliminary data.</text>
</comment>
<evidence type="ECO:0000313" key="3">
    <source>
        <dbReference type="EMBL" id="KAK9879721.1"/>
    </source>
</evidence>
<gene>
    <name evidence="3" type="ORF">WA026_006781</name>
</gene>
<feature type="compositionally biased region" description="Polar residues" evidence="1">
    <location>
        <begin position="85"/>
        <end position="105"/>
    </location>
</feature>
<reference evidence="3 4" key="1">
    <citation type="submission" date="2023-03" db="EMBL/GenBank/DDBJ databases">
        <title>Genome insight into feeding habits of ladybird beetles.</title>
        <authorList>
            <person name="Li H.-S."/>
            <person name="Huang Y.-H."/>
            <person name="Pang H."/>
        </authorList>
    </citation>
    <scope>NUCLEOTIDE SEQUENCE [LARGE SCALE GENOMIC DNA]</scope>
    <source>
        <strain evidence="3">SYSU_2023b</strain>
        <tissue evidence="3">Whole body</tissue>
    </source>
</reference>
<sequence>MGISVLQPSQTFPVGDRRARKFPGNCRRGKCEGEELACKEDDDGKHYSCLCVHDKKPPMPDGTCPRITVPIEPASIPHVQPPSNTPHRNGVSINSTTTNLPESTPSHPIAQPAIASIQLNYYVVAGSICMFFTIFLVLSLILKRKYCSKHRHNLIASPVNLKNNLLMSKRYAPNPQYTACAGTGVPLLKKETLKFLYEIGEGCFGKVYKGIVDLSLPDTSLQEAVTRKFSRGFSMAIFLSHKSRHKNMIHLVAIQLFKHVFKHAIYDDHNVKLENFIIVKKIRK</sequence>
<dbReference type="AlphaFoldDB" id="A0AAW1UJ30"/>